<reference evidence="2 3" key="2">
    <citation type="submission" date="2018-11" db="EMBL/GenBank/DDBJ databases">
        <authorList>
            <consortium name="Pathogen Informatics"/>
        </authorList>
    </citation>
    <scope>NUCLEOTIDE SEQUENCE [LARGE SCALE GENOMIC DNA]</scope>
    <source>
        <strain evidence="2">Dakar</strain>
        <strain evidence="3">Dakar, Senegal</strain>
    </source>
</reference>
<evidence type="ECO:0000256" key="1">
    <source>
        <dbReference type="SAM" id="MobiDB-lite"/>
    </source>
</evidence>
<dbReference type="EMBL" id="UZAK01032606">
    <property type="protein sequence ID" value="VDP29298.1"/>
    <property type="molecule type" value="Genomic_DNA"/>
</dbReference>
<keyword evidence="3" id="KW-1185">Reference proteome</keyword>
<dbReference type="AlphaFoldDB" id="A0A183JZF4"/>
<reference evidence="4" key="1">
    <citation type="submission" date="2016-06" db="UniProtKB">
        <authorList>
            <consortium name="WormBaseParasite"/>
        </authorList>
    </citation>
    <scope>IDENTIFICATION</scope>
</reference>
<dbReference type="Proteomes" id="UP000279833">
    <property type="component" value="Unassembled WGS sequence"/>
</dbReference>
<feature type="region of interest" description="Disordered" evidence="1">
    <location>
        <begin position="16"/>
        <end position="54"/>
    </location>
</feature>
<gene>
    <name evidence="2" type="ORF">SCUD_LOCUS8112</name>
</gene>
<evidence type="ECO:0000313" key="3">
    <source>
        <dbReference type="Proteomes" id="UP000279833"/>
    </source>
</evidence>
<dbReference type="WBParaSite" id="SCUD_0000811201-mRNA-1">
    <property type="protein sequence ID" value="SCUD_0000811201-mRNA-1"/>
    <property type="gene ID" value="SCUD_0000811201"/>
</dbReference>
<organism evidence="4">
    <name type="scientific">Schistosoma curassoni</name>
    <dbReference type="NCBI Taxonomy" id="6186"/>
    <lineage>
        <taxon>Eukaryota</taxon>
        <taxon>Metazoa</taxon>
        <taxon>Spiralia</taxon>
        <taxon>Lophotrochozoa</taxon>
        <taxon>Platyhelminthes</taxon>
        <taxon>Trematoda</taxon>
        <taxon>Digenea</taxon>
        <taxon>Strigeidida</taxon>
        <taxon>Schistosomatoidea</taxon>
        <taxon>Schistosomatidae</taxon>
        <taxon>Schistosoma</taxon>
    </lineage>
</organism>
<proteinExistence type="predicted"/>
<sequence length="189" mass="21039">MERILSLTDDELRAELSGKGYYPPPIQVQNPDSSDNSDSSDAAEETSVRSRNRVRFSEPQETVYELYSSLWRSDVAIWAYTSVILLHPLVTGKEHKISGNDGKLPMESKTANYDLTRCCGFADLGGFEIYLNETDAIVFYPPSHPDDESLLSDSSGGFIQWGVPSHSMSSLFLLFVLLGSSWFLCILPS</sequence>
<protein>
    <submittedName>
        <fullName evidence="4">Transmembrane protein</fullName>
    </submittedName>
</protein>
<evidence type="ECO:0000313" key="4">
    <source>
        <dbReference type="WBParaSite" id="SCUD_0000811201-mRNA-1"/>
    </source>
</evidence>
<evidence type="ECO:0000313" key="2">
    <source>
        <dbReference type="EMBL" id="VDP29298.1"/>
    </source>
</evidence>
<name>A0A183JZF4_9TREM</name>
<accession>A0A183JZF4</accession>